<keyword evidence="1" id="KW-0560">Oxidoreductase</keyword>
<dbReference type="Gene3D" id="3.20.20.30">
    <property type="entry name" value="Luciferase-like domain"/>
    <property type="match status" value="1"/>
</dbReference>
<organism evidence="3 4">
    <name type="scientific">Nocardioides dubius</name>
    <dbReference type="NCBI Taxonomy" id="317019"/>
    <lineage>
        <taxon>Bacteria</taxon>
        <taxon>Bacillati</taxon>
        <taxon>Actinomycetota</taxon>
        <taxon>Actinomycetes</taxon>
        <taxon>Propionibacteriales</taxon>
        <taxon>Nocardioidaceae</taxon>
        <taxon>Nocardioides</taxon>
    </lineage>
</organism>
<protein>
    <submittedName>
        <fullName evidence="3">LLM class F420-dependent oxidoreductase</fullName>
    </submittedName>
</protein>
<proteinExistence type="predicted"/>
<accession>A0ABN1TX41</accession>
<dbReference type="Proteomes" id="UP001501581">
    <property type="component" value="Unassembled WGS sequence"/>
</dbReference>
<evidence type="ECO:0000259" key="2">
    <source>
        <dbReference type="Pfam" id="PF00296"/>
    </source>
</evidence>
<dbReference type="InterPro" id="IPR019921">
    <property type="entry name" value="Lucif-like_OxRdtase_Rv2161c"/>
</dbReference>
<dbReference type="PANTHER" id="PTHR43244">
    <property type="match status" value="1"/>
</dbReference>
<dbReference type="PANTHER" id="PTHR43244:SF1">
    <property type="entry name" value="5,10-METHYLENETETRAHYDROMETHANOPTERIN REDUCTASE"/>
    <property type="match status" value="1"/>
</dbReference>
<reference evidence="3 4" key="1">
    <citation type="journal article" date="2019" name="Int. J. Syst. Evol. Microbiol.">
        <title>The Global Catalogue of Microorganisms (GCM) 10K type strain sequencing project: providing services to taxonomists for standard genome sequencing and annotation.</title>
        <authorList>
            <consortium name="The Broad Institute Genomics Platform"/>
            <consortium name="The Broad Institute Genome Sequencing Center for Infectious Disease"/>
            <person name="Wu L."/>
            <person name="Ma J."/>
        </authorList>
    </citation>
    <scope>NUCLEOTIDE SEQUENCE [LARGE SCALE GENOMIC DNA]</scope>
    <source>
        <strain evidence="3 4">JCM 13008</strain>
    </source>
</reference>
<feature type="domain" description="Luciferase-like" evidence="2">
    <location>
        <begin position="16"/>
        <end position="269"/>
    </location>
</feature>
<gene>
    <name evidence="3" type="ORF">GCM10009668_28560</name>
</gene>
<dbReference type="InterPro" id="IPR036661">
    <property type="entry name" value="Luciferase-like_sf"/>
</dbReference>
<evidence type="ECO:0000256" key="1">
    <source>
        <dbReference type="ARBA" id="ARBA00023002"/>
    </source>
</evidence>
<dbReference type="SUPFAM" id="SSF51679">
    <property type="entry name" value="Bacterial luciferase-like"/>
    <property type="match status" value="1"/>
</dbReference>
<dbReference type="CDD" id="cd01097">
    <property type="entry name" value="Tetrahydromethanopterin_reductase"/>
    <property type="match status" value="1"/>
</dbReference>
<dbReference type="RefSeq" id="WP_343995476.1">
    <property type="nucleotide sequence ID" value="NZ_BAAALG010000011.1"/>
</dbReference>
<evidence type="ECO:0000313" key="4">
    <source>
        <dbReference type="Proteomes" id="UP001501581"/>
    </source>
</evidence>
<sequence length="299" mass="32339">MTELELGAFLPQDEMRTPDDVFAWAEGIERLGYRYVVMADHVVGLDPVVHPQTAPFGRPEPYTTKNRFLDPLVLIPALAARTGLRFMTAVMPLPQRQAVLVAKQAATLAWLSQERLTLGIGLGYLEPEFQALGVPFAARARRVEEQIEVMRRLWRDEVVGIDGEYHSFAGVGLNPRPASGAVPIWIGASTHAAPLARVGRLADGWLPLRVPKHGFEEDLAVVRAAAKEAGRGDLPLGIEGRVQLASGGPDVAARRAGSWFAAGATQVSVDAEHAGLRGVDAHLEALAAVVRQVREARHA</sequence>
<name>A0ABN1TX41_9ACTN</name>
<dbReference type="InterPro" id="IPR050564">
    <property type="entry name" value="F420-G6PD/mer"/>
</dbReference>
<evidence type="ECO:0000313" key="3">
    <source>
        <dbReference type="EMBL" id="GAA1106987.1"/>
    </source>
</evidence>
<dbReference type="NCBIfam" id="TIGR03619">
    <property type="entry name" value="F420_Rv2161c"/>
    <property type="match status" value="1"/>
</dbReference>
<dbReference type="InterPro" id="IPR011251">
    <property type="entry name" value="Luciferase-like_dom"/>
</dbReference>
<keyword evidence="4" id="KW-1185">Reference proteome</keyword>
<dbReference type="Pfam" id="PF00296">
    <property type="entry name" value="Bac_luciferase"/>
    <property type="match status" value="1"/>
</dbReference>
<dbReference type="EMBL" id="BAAALG010000011">
    <property type="protein sequence ID" value="GAA1106987.1"/>
    <property type="molecule type" value="Genomic_DNA"/>
</dbReference>
<comment type="caution">
    <text evidence="3">The sequence shown here is derived from an EMBL/GenBank/DDBJ whole genome shotgun (WGS) entry which is preliminary data.</text>
</comment>